<gene>
    <name evidence="6" type="ORF">HBH39_10435</name>
</gene>
<dbReference type="PANTHER" id="PTHR30126:SF99">
    <property type="entry name" value="TRANSCRIPTIONAL REGULATOR LYSR FAMILY"/>
    <property type="match status" value="1"/>
</dbReference>
<proteinExistence type="inferred from homology"/>
<sequence>MINQQWLTTFITLVEVGHFTQTAEKLFMTQPGVSQHIKKLEQQVNNALINRIGKRFELTDAGIALFEYAKLQQAQQQELLRTMTLDEPFVGACRIGCSGSMAALLYPHLIALQQQHQQLSMHLEAGPNQRILSDLQANKIDIGILTHQVTEADCMSVEIGKQSLCLVLPNKVRGEAIAKQVTFDDLAKLGMINHPDAKHYWQQITQAFFNPYQQQADKIKLNGYVNQLNQILLPVASGLGFTVLPEFAVRSFSQQQDIQIGYLDKQAIQLFEPLYLVHKRYRPLASRYEKIQQLIIELI</sequence>
<evidence type="ECO:0000313" key="6">
    <source>
        <dbReference type="EMBL" id="QIR14852.1"/>
    </source>
</evidence>
<dbReference type="InterPro" id="IPR000847">
    <property type="entry name" value="LysR_HTH_N"/>
</dbReference>
<dbReference type="Gene3D" id="3.40.190.10">
    <property type="entry name" value="Periplasmic binding protein-like II"/>
    <property type="match status" value="2"/>
</dbReference>
<dbReference type="SUPFAM" id="SSF46785">
    <property type="entry name" value="Winged helix' DNA-binding domain"/>
    <property type="match status" value="1"/>
</dbReference>
<dbReference type="InterPro" id="IPR036390">
    <property type="entry name" value="WH_DNA-bd_sf"/>
</dbReference>
<keyword evidence="3" id="KW-0238">DNA-binding</keyword>
<evidence type="ECO:0000256" key="1">
    <source>
        <dbReference type="ARBA" id="ARBA00009437"/>
    </source>
</evidence>
<evidence type="ECO:0000313" key="7">
    <source>
        <dbReference type="Proteomes" id="UP000502608"/>
    </source>
</evidence>
<dbReference type="InterPro" id="IPR036388">
    <property type="entry name" value="WH-like_DNA-bd_sf"/>
</dbReference>
<dbReference type="RefSeq" id="WP_167678028.1">
    <property type="nucleotide sequence ID" value="NZ_CP050313.1"/>
</dbReference>
<evidence type="ECO:0000256" key="4">
    <source>
        <dbReference type="ARBA" id="ARBA00023163"/>
    </source>
</evidence>
<evidence type="ECO:0000259" key="5">
    <source>
        <dbReference type="PROSITE" id="PS50931"/>
    </source>
</evidence>
<dbReference type="GO" id="GO:0000976">
    <property type="term" value="F:transcription cis-regulatory region binding"/>
    <property type="evidence" value="ECO:0007669"/>
    <property type="project" value="TreeGrafter"/>
</dbReference>
<evidence type="ECO:0000256" key="3">
    <source>
        <dbReference type="ARBA" id="ARBA00023125"/>
    </source>
</evidence>
<name>A0A6G9QK66_9GAMM</name>
<protein>
    <submittedName>
        <fullName evidence="6">LysR family transcriptional regulator</fullName>
    </submittedName>
</protein>
<dbReference type="InterPro" id="IPR005119">
    <property type="entry name" value="LysR_subst-bd"/>
</dbReference>
<reference evidence="6 7" key="1">
    <citation type="submission" date="2020-03" db="EMBL/GenBank/DDBJ databases">
        <title>Complete genome sequence of Shewanella sp.</title>
        <authorList>
            <person name="Kim Y.-S."/>
            <person name="Kim S.-J."/>
            <person name="Jung H.-K."/>
            <person name="Kim K.-H."/>
        </authorList>
    </citation>
    <scope>NUCLEOTIDE SEQUENCE [LARGE SCALE GENOMIC DNA]</scope>
    <source>
        <strain evidence="6 7">PN3F2</strain>
    </source>
</reference>
<dbReference type="SUPFAM" id="SSF53850">
    <property type="entry name" value="Periplasmic binding protein-like II"/>
    <property type="match status" value="1"/>
</dbReference>
<keyword evidence="7" id="KW-1185">Reference proteome</keyword>
<dbReference type="PANTHER" id="PTHR30126">
    <property type="entry name" value="HTH-TYPE TRANSCRIPTIONAL REGULATOR"/>
    <property type="match status" value="1"/>
</dbReference>
<dbReference type="Proteomes" id="UP000502608">
    <property type="component" value="Chromosome"/>
</dbReference>
<accession>A0A6G9QK66</accession>
<keyword evidence="2" id="KW-0805">Transcription regulation</keyword>
<comment type="similarity">
    <text evidence="1">Belongs to the LysR transcriptional regulatory family.</text>
</comment>
<organism evidence="6 7">
    <name type="scientific">Shewanella aestuarii</name>
    <dbReference type="NCBI Taxonomy" id="1028752"/>
    <lineage>
        <taxon>Bacteria</taxon>
        <taxon>Pseudomonadati</taxon>
        <taxon>Pseudomonadota</taxon>
        <taxon>Gammaproteobacteria</taxon>
        <taxon>Alteromonadales</taxon>
        <taxon>Shewanellaceae</taxon>
        <taxon>Shewanella</taxon>
    </lineage>
</organism>
<keyword evidence="4" id="KW-0804">Transcription</keyword>
<dbReference type="EMBL" id="CP050313">
    <property type="protein sequence ID" value="QIR14852.1"/>
    <property type="molecule type" value="Genomic_DNA"/>
</dbReference>
<dbReference type="GO" id="GO:0003700">
    <property type="term" value="F:DNA-binding transcription factor activity"/>
    <property type="evidence" value="ECO:0007669"/>
    <property type="project" value="InterPro"/>
</dbReference>
<feature type="domain" description="HTH lysR-type" evidence="5">
    <location>
        <begin position="2"/>
        <end position="59"/>
    </location>
</feature>
<dbReference type="Pfam" id="PF03466">
    <property type="entry name" value="LysR_substrate"/>
    <property type="match status" value="1"/>
</dbReference>
<dbReference type="Pfam" id="PF00126">
    <property type="entry name" value="HTH_1"/>
    <property type="match status" value="1"/>
</dbReference>
<dbReference type="KEGG" id="saes:HBH39_10435"/>
<evidence type="ECO:0000256" key="2">
    <source>
        <dbReference type="ARBA" id="ARBA00023015"/>
    </source>
</evidence>
<dbReference type="CDD" id="cd05466">
    <property type="entry name" value="PBP2_LTTR_substrate"/>
    <property type="match status" value="1"/>
</dbReference>
<dbReference type="PROSITE" id="PS50931">
    <property type="entry name" value="HTH_LYSR"/>
    <property type="match status" value="1"/>
</dbReference>
<dbReference type="AlphaFoldDB" id="A0A6G9QK66"/>
<dbReference type="PRINTS" id="PR00039">
    <property type="entry name" value="HTHLYSR"/>
</dbReference>
<dbReference type="Gene3D" id="1.10.10.10">
    <property type="entry name" value="Winged helix-like DNA-binding domain superfamily/Winged helix DNA-binding domain"/>
    <property type="match status" value="1"/>
</dbReference>